<feature type="compositionally biased region" description="Polar residues" evidence="2">
    <location>
        <begin position="146"/>
        <end position="156"/>
    </location>
</feature>
<dbReference type="Gene3D" id="1.10.10.10">
    <property type="entry name" value="Winged helix-like DNA-binding domain superfamily/Winged helix DNA-binding domain"/>
    <property type="match status" value="1"/>
</dbReference>
<dbReference type="InterPro" id="IPR053162">
    <property type="entry name" value="DnaD"/>
</dbReference>
<dbReference type="PANTHER" id="PTHR37293">
    <property type="entry name" value="PHAGE REPLICATION PROTEIN-RELATED"/>
    <property type="match status" value="1"/>
</dbReference>
<dbReference type="InterPro" id="IPR036388">
    <property type="entry name" value="WH-like_DNA-bd_sf"/>
</dbReference>
<feature type="compositionally biased region" description="Polar residues" evidence="2">
    <location>
        <begin position="119"/>
        <end position="130"/>
    </location>
</feature>
<reference evidence="4 5" key="1">
    <citation type="submission" date="2020-08" db="EMBL/GenBank/DDBJ databases">
        <title>Genome public.</title>
        <authorList>
            <person name="Liu C."/>
            <person name="Sun Q."/>
        </authorList>
    </citation>
    <scope>NUCLEOTIDE SEQUENCE [LARGE SCALE GENOMIC DNA]</scope>
    <source>
        <strain evidence="4 5">NSJ-37</strain>
    </source>
</reference>
<evidence type="ECO:0000256" key="1">
    <source>
        <dbReference type="ARBA" id="ARBA00093462"/>
    </source>
</evidence>
<dbReference type="EMBL" id="JACRSX010000006">
    <property type="protein sequence ID" value="MBC8562316.1"/>
    <property type="molecule type" value="Genomic_DNA"/>
</dbReference>
<gene>
    <name evidence="4" type="ORF">H8704_06685</name>
</gene>
<accession>A0ABR7N104</accession>
<dbReference type="Proteomes" id="UP000606193">
    <property type="component" value="Unassembled WGS sequence"/>
</dbReference>
<feature type="compositionally biased region" description="Low complexity" evidence="2">
    <location>
        <begin position="171"/>
        <end position="183"/>
    </location>
</feature>
<evidence type="ECO:0000256" key="2">
    <source>
        <dbReference type="SAM" id="MobiDB-lite"/>
    </source>
</evidence>
<name>A0ABR7N104_9FIRM</name>
<dbReference type="InterPro" id="IPR006343">
    <property type="entry name" value="DnaB/C_C"/>
</dbReference>
<proteinExistence type="inferred from homology"/>
<organism evidence="4 5">
    <name type="scientific">Jutongia huaianensis</name>
    <dbReference type="NCBI Taxonomy" id="2763668"/>
    <lineage>
        <taxon>Bacteria</taxon>
        <taxon>Bacillati</taxon>
        <taxon>Bacillota</taxon>
        <taxon>Clostridia</taxon>
        <taxon>Lachnospirales</taxon>
        <taxon>Lachnospiraceae</taxon>
        <taxon>Jutongia</taxon>
    </lineage>
</organism>
<dbReference type="Gene3D" id="1.10.10.630">
    <property type="entry name" value="DnaD domain-like"/>
    <property type="match status" value="2"/>
</dbReference>
<dbReference type="Pfam" id="PF07261">
    <property type="entry name" value="DnaB_2"/>
    <property type="match status" value="2"/>
</dbReference>
<protein>
    <submittedName>
        <fullName evidence="4">DnaD domain protein</fullName>
    </submittedName>
</protein>
<feature type="region of interest" description="Disordered" evidence="2">
    <location>
        <begin position="385"/>
        <end position="406"/>
    </location>
</feature>
<dbReference type="NCBIfam" id="TIGR01446">
    <property type="entry name" value="DnaD_dom"/>
    <property type="match status" value="2"/>
</dbReference>
<comment type="caution">
    <text evidence="4">The sequence shown here is derived from an EMBL/GenBank/DDBJ whole genome shotgun (WGS) entry which is preliminary data.</text>
</comment>
<feature type="compositionally biased region" description="Basic and acidic residues" evidence="2">
    <location>
        <begin position="157"/>
        <end position="170"/>
    </location>
</feature>
<evidence type="ECO:0000313" key="5">
    <source>
        <dbReference type="Proteomes" id="UP000606193"/>
    </source>
</evidence>
<sequence>MDNILLCSNHIPLVTSIHNTFIEKYMLHANGSYVKVYLYLSKCIQAGEEDLSISSLADQMENTEKDVIRALNYWEKQGLMRLTRGEDGEEILGIDVLNPDETLSAQEESRSFADLSADTGDTTGTSAKRSSSNKDAHSSLEEAASDNHSATDASTDNDAKASEQKPEHSKTTAASKTQTASPSISTVEARPKSSHKTIQVTTEQMNRLAENDDFCWTSNVVESYLGRPVKPKELQLITYLYDTLHFSSELILHLYEYCISLGKTSTSYIEKVAIAWDEKQVKTPDDAQNATIEYNTTYNAVSKAMALGRPLAAIEKDFVDRWQNQWSMDLSVILEACNRTLLKLQHGDFKYAEAIVERWHRSGVHTLADIQKADEAFANEKAMERAAKRNGSDSGTVQHKRSQAETAALERQLLQV</sequence>
<feature type="domain" description="DnaB/C C-terminal" evidence="3">
    <location>
        <begin position="307"/>
        <end position="373"/>
    </location>
</feature>
<dbReference type="RefSeq" id="WP_249297750.1">
    <property type="nucleotide sequence ID" value="NZ_JACRSX010000006.1"/>
</dbReference>
<dbReference type="InterPro" id="IPR034829">
    <property type="entry name" value="DnaD-like_sf"/>
</dbReference>
<dbReference type="PANTHER" id="PTHR37293:SF5">
    <property type="entry name" value="DNA REPLICATION PROTEIN"/>
    <property type="match status" value="1"/>
</dbReference>
<feature type="region of interest" description="Disordered" evidence="2">
    <location>
        <begin position="103"/>
        <end position="197"/>
    </location>
</feature>
<feature type="domain" description="DnaB/C C-terminal" evidence="3">
    <location>
        <begin position="220"/>
        <end position="289"/>
    </location>
</feature>
<dbReference type="SUPFAM" id="SSF158499">
    <property type="entry name" value="DnaD domain-like"/>
    <property type="match status" value="2"/>
</dbReference>
<keyword evidence="5" id="KW-1185">Reference proteome</keyword>
<comment type="similarity">
    <text evidence="1">Belongs to the DnaB/DnaD family.</text>
</comment>
<evidence type="ECO:0000259" key="3">
    <source>
        <dbReference type="Pfam" id="PF07261"/>
    </source>
</evidence>
<evidence type="ECO:0000313" key="4">
    <source>
        <dbReference type="EMBL" id="MBC8562316.1"/>
    </source>
</evidence>